<dbReference type="Proteomes" id="UP000250025">
    <property type="component" value="Chromosome"/>
</dbReference>
<reference evidence="2 3" key="1">
    <citation type="journal article" date="2017" name="Int. J. Syst. Evol. Microbiol.">
        <title>Kushneria konosiri sp. nov., isolated from the Korean salt-fermented seafood Daemi-jeot.</title>
        <authorList>
            <person name="Yun J.H."/>
            <person name="Park S.K."/>
            <person name="Lee J.Y."/>
            <person name="Jung M.J."/>
            <person name="Bae J.W."/>
        </authorList>
    </citation>
    <scope>NUCLEOTIDE SEQUENCE [LARGE SCALE GENOMIC DNA]</scope>
    <source>
        <strain evidence="2 3">X49</strain>
    </source>
</reference>
<dbReference type="PANTHER" id="PTHR35006">
    <property type="entry name" value="GLYOXALASE FAMILY PROTEIN (AFU_ORTHOLOGUE AFUA_5G14830)"/>
    <property type="match status" value="1"/>
</dbReference>
<dbReference type="PANTHER" id="PTHR35006:SF1">
    <property type="entry name" value="BLL2941 PROTEIN"/>
    <property type="match status" value="1"/>
</dbReference>
<keyword evidence="3" id="KW-1185">Reference proteome</keyword>
<evidence type="ECO:0000259" key="1">
    <source>
        <dbReference type="PROSITE" id="PS51819"/>
    </source>
</evidence>
<protein>
    <recommendedName>
        <fullName evidence="1">VOC domain-containing protein</fullName>
    </recommendedName>
</protein>
<dbReference type="Gene3D" id="3.10.180.10">
    <property type="entry name" value="2,3-Dihydroxybiphenyl 1,2-Dioxygenase, domain 1"/>
    <property type="match status" value="1"/>
</dbReference>
<organism evidence="2 3">
    <name type="scientific">Kushneria konosiri</name>
    <dbReference type="NCBI Taxonomy" id="698828"/>
    <lineage>
        <taxon>Bacteria</taxon>
        <taxon>Pseudomonadati</taxon>
        <taxon>Pseudomonadota</taxon>
        <taxon>Gammaproteobacteria</taxon>
        <taxon>Oceanospirillales</taxon>
        <taxon>Halomonadaceae</taxon>
        <taxon>Kushneria</taxon>
    </lineage>
</organism>
<dbReference type="InterPro" id="IPR037523">
    <property type="entry name" value="VOC_core"/>
</dbReference>
<dbReference type="SUPFAM" id="SSF54593">
    <property type="entry name" value="Glyoxalase/Bleomycin resistance protein/Dihydroxybiphenyl dioxygenase"/>
    <property type="match status" value="1"/>
</dbReference>
<name>A0A2Z2H878_9GAMM</name>
<dbReference type="InterPro" id="IPR029068">
    <property type="entry name" value="Glyas_Bleomycin-R_OHBP_Dase"/>
</dbReference>
<dbReference type="AlphaFoldDB" id="A0A2Z2H878"/>
<dbReference type="EMBL" id="CP021323">
    <property type="protein sequence ID" value="ARS53558.1"/>
    <property type="molecule type" value="Genomic_DNA"/>
</dbReference>
<dbReference type="PROSITE" id="PS51819">
    <property type="entry name" value="VOC"/>
    <property type="match status" value="1"/>
</dbReference>
<evidence type="ECO:0000313" key="3">
    <source>
        <dbReference type="Proteomes" id="UP000250025"/>
    </source>
</evidence>
<accession>A0A2Z2H878</accession>
<dbReference type="OrthoDB" id="9800438at2"/>
<dbReference type="CDD" id="cd07262">
    <property type="entry name" value="VOC_like"/>
    <property type="match status" value="1"/>
</dbReference>
<gene>
    <name evidence="2" type="ORF">B9G99_12395</name>
</gene>
<proteinExistence type="predicted"/>
<feature type="domain" description="VOC" evidence="1">
    <location>
        <begin position="1"/>
        <end position="127"/>
    </location>
</feature>
<dbReference type="RefSeq" id="WP_086622435.1">
    <property type="nucleotide sequence ID" value="NZ_CP021323.1"/>
</dbReference>
<dbReference type="InterPro" id="IPR004360">
    <property type="entry name" value="Glyas_Fos-R_dOase_dom"/>
</dbReference>
<dbReference type="Pfam" id="PF00903">
    <property type="entry name" value="Glyoxalase"/>
    <property type="match status" value="1"/>
</dbReference>
<sequence>MLSHVMVGSSDLVQAREFYDPLLDCLGLYRHEDDDTDHRWLCYAAPQEKTLFLVCHPFDQRDATAGNGTMIAFRAHSHEIVDQFYAIGIALGATDEGAPALRSQYHDYFYGAYLRDPDGNKLCCVCHDPLEGNENGEP</sequence>
<dbReference type="KEGG" id="kus:B9G99_12395"/>
<evidence type="ECO:0000313" key="2">
    <source>
        <dbReference type="EMBL" id="ARS53558.1"/>
    </source>
</evidence>